<proteinExistence type="predicted"/>
<keyword evidence="4 7" id="KW-0238">DNA-binding</keyword>
<feature type="domain" description="Response regulatory" evidence="8">
    <location>
        <begin position="3"/>
        <end position="116"/>
    </location>
</feature>
<dbReference type="PANTHER" id="PTHR48111:SF40">
    <property type="entry name" value="PHOSPHATE REGULON TRANSCRIPTIONAL REGULATORY PROTEIN PHOB"/>
    <property type="match status" value="1"/>
</dbReference>
<evidence type="ECO:0000256" key="5">
    <source>
        <dbReference type="ARBA" id="ARBA00023163"/>
    </source>
</evidence>
<dbReference type="Proteomes" id="UP000723714">
    <property type="component" value="Unassembled WGS sequence"/>
</dbReference>
<evidence type="ECO:0000256" key="4">
    <source>
        <dbReference type="ARBA" id="ARBA00023125"/>
    </source>
</evidence>
<dbReference type="Pfam" id="PF00486">
    <property type="entry name" value="Trans_reg_C"/>
    <property type="match status" value="1"/>
</dbReference>
<comment type="caution">
    <text evidence="10">The sequence shown here is derived from an EMBL/GenBank/DDBJ whole genome shotgun (WGS) entry which is preliminary data.</text>
</comment>
<dbReference type="PROSITE" id="PS51755">
    <property type="entry name" value="OMPR_PHOB"/>
    <property type="match status" value="1"/>
</dbReference>
<evidence type="ECO:0000256" key="2">
    <source>
        <dbReference type="ARBA" id="ARBA00023012"/>
    </source>
</evidence>
<name>A0ABS6D444_9FIRM</name>
<feature type="domain" description="OmpR/PhoB-type" evidence="9">
    <location>
        <begin position="123"/>
        <end position="221"/>
    </location>
</feature>
<dbReference type="SMART" id="SM00862">
    <property type="entry name" value="Trans_reg_C"/>
    <property type="match status" value="1"/>
</dbReference>
<keyword evidence="11" id="KW-1185">Reference proteome</keyword>
<evidence type="ECO:0000256" key="1">
    <source>
        <dbReference type="ARBA" id="ARBA00022553"/>
    </source>
</evidence>
<dbReference type="CDD" id="cd00383">
    <property type="entry name" value="trans_reg_C"/>
    <property type="match status" value="1"/>
</dbReference>
<dbReference type="InterPro" id="IPR001867">
    <property type="entry name" value="OmpR/PhoB-type_DNA-bd"/>
</dbReference>
<feature type="modified residue" description="4-aspartylphosphate" evidence="6">
    <location>
        <position position="52"/>
    </location>
</feature>
<dbReference type="RefSeq" id="WP_216241618.1">
    <property type="nucleotide sequence ID" value="NZ_JABACJ020000009.1"/>
</dbReference>
<evidence type="ECO:0000256" key="7">
    <source>
        <dbReference type="PROSITE-ProRule" id="PRU01091"/>
    </source>
</evidence>
<keyword evidence="5" id="KW-0804">Transcription</keyword>
<gene>
    <name evidence="10" type="ORF">HGO97_011125</name>
</gene>
<dbReference type="Pfam" id="PF00072">
    <property type="entry name" value="Response_reg"/>
    <property type="match status" value="1"/>
</dbReference>
<dbReference type="PROSITE" id="PS50110">
    <property type="entry name" value="RESPONSE_REGULATORY"/>
    <property type="match status" value="1"/>
</dbReference>
<dbReference type="PANTHER" id="PTHR48111">
    <property type="entry name" value="REGULATOR OF RPOS"/>
    <property type="match status" value="1"/>
</dbReference>
<evidence type="ECO:0000256" key="3">
    <source>
        <dbReference type="ARBA" id="ARBA00023015"/>
    </source>
</evidence>
<sequence>MSRIVIVEDESFMREELANLLQKAGYETCCLDEFSDTAKQVMEREPDLVLLDINLPGQTGFEICKFIRQKSLVPILVLTSRDAMRDELHALGLGADEYLSKPCHKERLLARIANLLRRSKVQEHFLEVPGIRLDPNTFTLYTEKTSVVLPENQGKIMEQLMAHYGHIVSREELCQAIWGTVEYVDENALQVNMTRLKKNLGRLELNHRIVTVRGEGYYLELRQEE</sequence>
<dbReference type="InterPro" id="IPR039420">
    <property type="entry name" value="WalR-like"/>
</dbReference>
<dbReference type="InterPro" id="IPR001789">
    <property type="entry name" value="Sig_transdc_resp-reg_receiver"/>
</dbReference>
<dbReference type="EMBL" id="JABACJ020000009">
    <property type="protein sequence ID" value="MBU3876365.1"/>
    <property type="molecule type" value="Genomic_DNA"/>
</dbReference>
<accession>A0ABS6D444</accession>
<feature type="DNA-binding region" description="OmpR/PhoB-type" evidence="7">
    <location>
        <begin position="123"/>
        <end position="221"/>
    </location>
</feature>
<evidence type="ECO:0000313" key="10">
    <source>
        <dbReference type="EMBL" id="MBU3876365.1"/>
    </source>
</evidence>
<evidence type="ECO:0000256" key="6">
    <source>
        <dbReference type="PROSITE-ProRule" id="PRU00169"/>
    </source>
</evidence>
<keyword evidence="3" id="KW-0805">Transcription regulation</keyword>
<keyword evidence="2" id="KW-0902">Two-component regulatory system</keyword>
<dbReference type="SMART" id="SM00448">
    <property type="entry name" value="REC"/>
    <property type="match status" value="1"/>
</dbReference>
<protein>
    <submittedName>
        <fullName evidence="10">Response regulator transcription factor</fullName>
    </submittedName>
</protein>
<organism evidence="10 11">
    <name type="scientific">Faecalicatena faecalis</name>
    <dbReference type="NCBI Taxonomy" id="2726362"/>
    <lineage>
        <taxon>Bacteria</taxon>
        <taxon>Bacillati</taxon>
        <taxon>Bacillota</taxon>
        <taxon>Clostridia</taxon>
        <taxon>Lachnospirales</taxon>
        <taxon>Lachnospiraceae</taxon>
        <taxon>Faecalicatena</taxon>
    </lineage>
</organism>
<evidence type="ECO:0000259" key="9">
    <source>
        <dbReference type="PROSITE" id="PS51755"/>
    </source>
</evidence>
<reference evidence="10 11" key="1">
    <citation type="submission" date="2021-06" db="EMBL/GenBank/DDBJ databases">
        <title>Faecalicatena sp. nov. isolated from porcine feces.</title>
        <authorList>
            <person name="Oh B.S."/>
            <person name="Lee J.H."/>
        </authorList>
    </citation>
    <scope>NUCLEOTIDE SEQUENCE [LARGE SCALE GENOMIC DNA]</scope>
    <source>
        <strain evidence="10 11">AGMB00832</strain>
    </source>
</reference>
<evidence type="ECO:0000313" key="11">
    <source>
        <dbReference type="Proteomes" id="UP000723714"/>
    </source>
</evidence>
<evidence type="ECO:0000259" key="8">
    <source>
        <dbReference type="PROSITE" id="PS50110"/>
    </source>
</evidence>
<keyword evidence="1 6" id="KW-0597">Phosphoprotein</keyword>